<dbReference type="RefSeq" id="XP_008020202.1">
    <property type="nucleotide sequence ID" value="XM_008022011.1"/>
</dbReference>
<gene>
    <name evidence="4" type="ORF">SETTUDRAFT_30179</name>
</gene>
<evidence type="ECO:0000259" key="3">
    <source>
        <dbReference type="PROSITE" id="PS50103"/>
    </source>
</evidence>
<keyword evidence="1" id="KW-0862">Zinc</keyword>
<dbReference type="PROSITE" id="PS50103">
    <property type="entry name" value="ZF_C3H1"/>
    <property type="match status" value="1"/>
</dbReference>
<feature type="compositionally biased region" description="Low complexity" evidence="2">
    <location>
        <begin position="271"/>
        <end position="280"/>
    </location>
</feature>
<dbReference type="STRING" id="671987.R0KFR6"/>
<keyword evidence="5" id="KW-1185">Reference proteome</keyword>
<proteinExistence type="predicted"/>
<feature type="compositionally biased region" description="Low complexity" evidence="2">
    <location>
        <begin position="146"/>
        <end position="164"/>
    </location>
</feature>
<dbReference type="GO" id="GO:0008270">
    <property type="term" value="F:zinc ion binding"/>
    <property type="evidence" value="ECO:0007669"/>
    <property type="project" value="UniProtKB-KW"/>
</dbReference>
<feature type="compositionally biased region" description="Basic and acidic residues" evidence="2">
    <location>
        <begin position="239"/>
        <end position="257"/>
    </location>
</feature>
<sequence>MPPQSQTPCPSPPPSPPPCPLPPHQRFYLHRGSTAIPLIPMDLLPFQLHGVPVSLSRLAIQTGHWKEVREGRTRHVSIQDACVSGDMGATAMEMGVKSRDTVDARPRYLAPDHNHRVRSDAGCVNVSKMSDSSDEATCSLSRKHTSAPLHTSSPPSTSTSASASPSPPPRPQKVFCTHWIATGECRWLATGCKFKHEMPGIAQLHALGFTRGVPRWWREKKAIRAAPPRGLTWMERRVAGREKEKEKKEHEDEEKRGYTPSIGATREMLDSSSTTSTSCSGPASEVRNLIDLEDDLTPCSPGISSETSMSSASSYTSDSSLHVHVYGAADSSRSPSPRRQHHRSFGNGDRRQGAGIAPGSEIAIAQSHLGRGLASSKYALRMPGVPGRA</sequence>
<accession>R0KFR6</accession>
<keyword evidence="1" id="KW-0479">Metal-binding</keyword>
<feature type="region of interest" description="Disordered" evidence="2">
    <location>
        <begin position="134"/>
        <end position="171"/>
    </location>
</feature>
<dbReference type="GeneID" id="19403410"/>
<feature type="zinc finger region" description="C3H1-type" evidence="1">
    <location>
        <begin position="170"/>
        <end position="199"/>
    </location>
</feature>
<protein>
    <recommendedName>
        <fullName evidence="3">C3H1-type domain-containing protein</fullName>
    </recommendedName>
</protein>
<feature type="region of interest" description="Disordered" evidence="2">
    <location>
        <begin position="328"/>
        <end position="361"/>
    </location>
</feature>
<evidence type="ECO:0000256" key="1">
    <source>
        <dbReference type="PROSITE-ProRule" id="PRU00723"/>
    </source>
</evidence>
<feature type="region of interest" description="Disordered" evidence="2">
    <location>
        <begin position="239"/>
        <end position="316"/>
    </location>
</feature>
<name>R0KFR6_EXST2</name>
<reference evidence="4 5" key="1">
    <citation type="journal article" date="2012" name="PLoS Pathog.">
        <title>Diverse lifestyles and strategies of plant pathogenesis encoded in the genomes of eighteen Dothideomycetes fungi.</title>
        <authorList>
            <person name="Ohm R.A."/>
            <person name="Feau N."/>
            <person name="Henrissat B."/>
            <person name="Schoch C.L."/>
            <person name="Horwitz B.A."/>
            <person name="Barry K.W."/>
            <person name="Condon B.J."/>
            <person name="Copeland A.C."/>
            <person name="Dhillon B."/>
            <person name="Glaser F."/>
            <person name="Hesse C.N."/>
            <person name="Kosti I."/>
            <person name="LaButti K."/>
            <person name="Lindquist E.A."/>
            <person name="Lucas S."/>
            <person name="Salamov A.A."/>
            <person name="Bradshaw R.E."/>
            <person name="Ciuffetti L."/>
            <person name="Hamelin R.C."/>
            <person name="Kema G.H.J."/>
            <person name="Lawrence C."/>
            <person name="Scott J.A."/>
            <person name="Spatafora J.W."/>
            <person name="Turgeon B.G."/>
            <person name="de Wit P.J.G.M."/>
            <person name="Zhong S."/>
            <person name="Goodwin S.B."/>
            <person name="Grigoriev I.V."/>
        </authorList>
    </citation>
    <scope>NUCLEOTIDE SEQUENCE [LARGE SCALE GENOMIC DNA]</scope>
    <source>
        <strain evidence="5">28A</strain>
    </source>
</reference>
<dbReference type="InterPro" id="IPR000571">
    <property type="entry name" value="Znf_CCCH"/>
</dbReference>
<organism evidence="4 5">
    <name type="scientific">Exserohilum turcicum (strain 28A)</name>
    <name type="common">Northern leaf blight fungus</name>
    <name type="synonym">Setosphaeria turcica</name>
    <dbReference type="NCBI Taxonomy" id="671987"/>
    <lineage>
        <taxon>Eukaryota</taxon>
        <taxon>Fungi</taxon>
        <taxon>Dikarya</taxon>
        <taxon>Ascomycota</taxon>
        <taxon>Pezizomycotina</taxon>
        <taxon>Dothideomycetes</taxon>
        <taxon>Pleosporomycetidae</taxon>
        <taxon>Pleosporales</taxon>
        <taxon>Pleosporineae</taxon>
        <taxon>Pleosporaceae</taxon>
        <taxon>Exserohilum</taxon>
    </lineage>
</organism>
<dbReference type="Proteomes" id="UP000016935">
    <property type="component" value="Unassembled WGS sequence"/>
</dbReference>
<dbReference type="AlphaFoldDB" id="R0KFR6"/>
<dbReference type="EMBL" id="KB908481">
    <property type="protein sequence ID" value="EOA91658.1"/>
    <property type="molecule type" value="Genomic_DNA"/>
</dbReference>
<feature type="region of interest" description="Disordered" evidence="2">
    <location>
        <begin position="1"/>
        <end position="23"/>
    </location>
</feature>
<keyword evidence="1" id="KW-0863">Zinc-finger</keyword>
<feature type="compositionally biased region" description="Low complexity" evidence="2">
    <location>
        <begin position="304"/>
        <end position="316"/>
    </location>
</feature>
<dbReference type="eggNOG" id="ENOG502ST3I">
    <property type="taxonomic scope" value="Eukaryota"/>
</dbReference>
<dbReference type="HOGENOM" id="CLU_710110_0_0_1"/>
<dbReference type="OrthoDB" id="5355510at2759"/>
<reference evidence="4 5" key="2">
    <citation type="journal article" date="2013" name="PLoS Genet.">
        <title>Comparative genome structure, secondary metabolite, and effector coding capacity across Cochliobolus pathogens.</title>
        <authorList>
            <person name="Condon B.J."/>
            <person name="Leng Y."/>
            <person name="Wu D."/>
            <person name="Bushley K.E."/>
            <person name="Ohm R.A."/>
            <person name="Otillar R."/>
            <person name="Martin J."/>
            <person name="Schackwitz W."/>
            <person name="Grimwood J."/>
            <person name="MohdZainudin N."/>
            <person name="Xue C."/>
            <person name="Wang R."/>
            <person name="Manning V.A."/>
            <person name="Dhillon B."/>
            <person name="Tu Z.J."/>
            <person name="Steffenson B.J."/>
            <person name="Salamov A."/>
            <person name="Sun H."/>
            <person name="Lowry S."/>
            <person name="LaButti K."/>
            <person name="Han J."/>
            <person name="Copeland A."/>
            <person name="Lindquist E."/>
            <person name="Barry K."/>
            <person name="Schmutz J."/>
            <person name="Baker S.E."/>
            <person name="Ciuffetti L.M."/>
            <person name="Grigoriev I.V."/>
            <person name="Zhong S."/>
            <person name="Turgeon B.G."/>
        </authorList>
    </citation>
    <scope>NUCLEOTIDE SEQUENCE [LARGE SCALE GENOMIC DNA]</scope>
    <source>
        <strain evidence="5">28A</strain>
    </source>
</reference>
<evidence type="ECO:0000313" key="5">
    <source>
        <dbReference type="Proteomes" id="UP000016935"/>
    </source>
</evidence>
<evidence type="ECO:0000256" key="2">
    <source>
        <dbReference type="SAM" id="MobiDB-lite"/>
    </source>
</evidence>
<evidence type="ECO:0000313" key="4">
    <source>
        <dbReference type="EMBL" id="EOA91658.1"/>
    </source>
</evidence>
<feature type="domain" description="C3H1-type" evidence="3">
    <location>
        <begin position="170"/>
        <end position="199"/>
    </location>
</feature>